<feature type="transmembrane region" description="Helical" evidence="1">
    <location>
        <begin position="85"/>
        <end position="102"/>
    </location>
</feature>
<sequence length="244" mass="27585">MFRGESRGAPHHRQRVRALDVLRGAAVVSMIIYHACYDAVVLFDANTIWFTNTIVRSVWSASISWTFLIVSGWMTVFSRSNARRALLYGACALGVSAATWVAEVDTPISYGILFCMAASTLMYSLSRPIFELVSPWLGLFLCCALFMLTWAVPTRTYPVEHLAWLGLRSSAFSSGDYYPLLPYSFLYLAGAFLGRVMRPTHPRGYPAWMLRDRCKVLSAIGRASLPIYLVHQPVLLLFFHLWLR</sequence>
<dbReference type="eggNOG" id="COG3503">
    <property type="taxonomic scope" value="Bacteria"/>
</dbReference>
<keyword evidence="1" id="KW-0812">Transmembrane</keyword>
<dbReference type="STRING" id="700015.Corgl_0973"/>
<dbReference type="EMBL" id="CP002628">
    <property type="protein sequence ID" value="AEB07081.1"/>
    <property type="molecule type" value="Genomic_DNA"/>
</dbReference>
<proteinExistence type="predicted"/>
<keyword evidence="1" id="KW-1133">Transmembrane helix</keyword>
<evidence type="ECO:0000256" key="1">
    <source>
        <dbReference type="SAM" id="Phobius"/>
    </source>
</evidence>
<dbReference type="HOGENOM" id="CLU_067755_0_1_11"/>
<feature type="domain" description="Heparan-alpha-glucosaminide N-acetyltransferase catalytic" evidence="2">
    <location>
        <begin position="15"/>
        <end position="233"/>
    </location>
</feature>
<feature type="transmembrane region" description="Helical" evidence="1">
    <location>
        <begin position="21"/>
        <end position="43"/>
    </location>
</feature>
<evidence type="ECO:0000313" key="3">
    <source>
        <dbReference type="EMBL" id="AEB07081.1"/>
    </source>
</evidence>
<evidence type="ECO:0000313" key="4">
    <source>
        <dbReference type="Proteomes" id="UP000006851"/>
    </source>
</evidence>
<dbReference type="KEGG" id="cgo:Corgl_0973"/>
<dbReference type="Pfam" id="PF07786">
    <property type="entry name" value="HGSNAT_cat"/>
    <property type="match status" value="1"/>
</dbReference>
<feature type="transmembrane region" description="Helical" evidence="1">
    <location>
        <begin position="58"/>
        <end position="78"/>
    </location>
</feature>
<dbReference type="InterPro" id="IPR012429">
    <property type="entry name" value="HGSNAT_cat"/>
</dbReference>
<keyword evidence="4" id="KW-1185">Reference proteome</keyword>
<dbReference type="Proteomes" id="UP000006851">
    <property type="component" value="Chromosome"/>
</dbReference>
<feature type="transmembrane region" description="Helical" evidence="1">
    <location>
        <begin position="132"/>
        <end position="152"/>
    </location>
</feature>
<name>F2N7X2_CORGP</name>
<gene>
    <name evidence="3" type="ordered locus">Corgl_0973</name>
</gene>
<dbReference type="RefSeq" id="WP_013708824.1">
    <property type="nucleotide sequence ID" value="NC_015389.1"/>
</dbReference>
<feature type="transmembrane region" description="Helical" evidence="1">
    <location>
        <begin position="219"/>
        <end position="243"/>
    </location>
</feature>
<feature type="transmembrane region" description="Helical" evidence="1">
    <location>
        <begin position="180"/>
        <end position="198"/>
    </location>
</feature>
<evidence type="ECO:0000259" key="2">
    <source>
        <dbReference type="Pfam" id="PF07786"/>
    </source>
</evidence>
<keyword evidence="1" id="KW-0472">Membrane</keyword>
<protein>
    <recommendedName>
        <fullName evidence="2">Heparan-alpha-glucosaminide N-acetyltransferase catalytic domain-containing protein</fullName>
    </recommendedName>
</protein>
<dbReference type="AlphaFoldDB" id="F2N7X2"/>
<reference evidence="4" key="1">
    <citation type="journal article" date="2013" name="Stand. Genomic Sci.">
        <title>Complete genome sequence of Coriobacterium glomerans type strain (PW2(T)) from the midgut of Pyrrhocoris apterus L. (red soldier bug).</title>
        <authorList>
            <person name="Stackebrandt E."/>
            <person name="Zeytun A."/>
            <person name="Lapidus A."/>
            <person name="Nolan M."/>
            <person name="Lucas S."/>
            <person name="Hammon N."/>
            <person name="Deshpande S."/>
            <person name="Cheng J.F."/>
            <person name="Tapia R."/>
            <person name="Goodwin L.A."/>
            <person name="Pitluck S."/>
            <person name="Liolios K."/>
            <person name="Pagani I."/>
            <person name="Ivanova N."/>
            <person name="Mavromatis K."/>
            <person name="Mikhailova N."/>
            <person name="Huntemann M."/>
            <person name="Pati A."/>
            <person name="Chen A."/>
            <person name="Palaniappan K."/>
            <person name="Chang Y.J."/>
            <person name="Land M."/>
            <person name="Hauser L."/>
            <person name="Rohde M."/>
            <person name="Pukall R."/>
            <person name="Goker M."/>
            <person name="Detter J.C."/>
            <person name="Woyke T."/>
            <person name="Bristow J."/>
            <person name="Eisen J.A."/>
            <person name="Markowitz V."/>
            <person name="Hugenholtz P."/>
            <person name="Kyrpides N.C."/>
            <person name="Klenk H.P."/>
        </authorList>
    </citation>
    <scope>NUCLEOTIDE SEQUENCE</scope>
    <source>
        <strain evidence="4">ATCC 49209 / DSM 20642 / JCM 10262 / PW2</strain>
    </source>
</reference>
<accession>F2N7X2</accession>
<organism evidence="3 4">
    <name type="scientific">Coriobacterium glomerans (strain ATCC 49209 / DSM 20642 / JCM 10262 / PW2)</name>
    <dbReference type="NCBI Taxonomy" id="700015"/>
    <lineage>
        <taxon>Bacteria</taxon>
        <taxon>Bacillati</taxon>
        <taxon>Actinomycetota</taxon>
        <taxon>Coriobacteriia</taxon>
        <taxon>Coriobacteriales</taxon>
        <taxon>Coriobacteriaceae</taxon>
        <taxon>Coriobacterium</taxon>
    </lineage>
</organism>
<feature type="transmembrane region" description="Helical" evidence="1">
    <location>
        <begin position="108"/>
        <end position="125"/>
    </location>
</feature>